<dbReference type="InterPro" id="IPR000198">
    <property type="entry name" value="RhoGAP_dom"/>
</dbReference>
<dbReference type="Pfam" id="PF00130">
    <property type="entry name" value="C1_1"/>
    <property type="match status" value="1"/>
</dbReference>
<keyword evidence="2" id="KW-0862">Zinc</keyword>
<dbReference type="GO" id="GO:0046872">
    <property type="term" value="F:metal ion binding"/>
    <property type="evidence" value="ECO:0007669"/>
    <property type="project" value="UniProtKB-KW"/>
</dbReference>
<dbReference type="PROSITE" id="PS00479">
    <property type="entry name" value="ZF_DAG_PE_1"/>
    <property type="match status" value="1"/>
</dbReference>
<feature type="compositionally biased region" description="Acidic residues" evidence="3">
    <location>
        <begin position="539"/>
        <end position="549"/>
    </location>
</feature>
<dbReference type="GO" id="GO:0032154">
    <property type="term" value="C:cleavage furrow"/>
    <property type="evidence" value="ECO:0007669"/>
    <property type="project" value="TreeGrafter"/>
</dbReference>
<evidence type="ECO:0000256" key="2">
    <source>
        <dbReference type="ARBA" id="ARBA00022833"/>
    </source>
</evidence>
<accession>A0A9D4PBW2</accession>
<dbReference type="InterPro" id="IPR046349">
    <property type="entry name" value="C1-like_sf"/>
</dbReference>
<evidence type="ECO:0000256" key="3">
    <source>
        <dbReference type="SAM" id="MobiDB-lite"/>
    </source>
</evidence>
<dbReference type="SMART" id="SM00109">
    <property type="entry name" value="C1"/>
    <property type="match status" value="1"/>
</dbReference>
<dbReference type="Proteomes" id="UP000821837">
    <property type="component" value="Unassembled WGS sequence"/>
</dbReference>
<feature type="transmembrane region" description="Helical" evidence="4">
    <location>
        <begin position="390"/>
        <end position="412"/>
    </location>
</feature>
<dbReference type="CDD" id="cd20821">
    <property type="entry name" value="C1_MgcRacGAP"/>
    <property type="match status" value="1"/>
</dbReference>
<dbReference type="VEuPathDB" id="VectorBase:RSAN_035518"/>
<proteinExistence type="predicted"/>
<evidence type="ECO:0000313" key="8">
    <source>
        <dbReference type="Proteomes" id="UP000821837"/>
    </source>
</evidence>
<dbReference type="Gene3D" id="1.10.555.10">
    <property type="entry name" value="Rho GTPase activation protein"/>
    <property type="match status" value="1"/>
</dbReference>
<feature type="domain" description="Rho-GAP" evidence="6">
    <location>
        <begin position="711"/>
        <end position="905"/>
    </location>
</feature>
<keyword evidence="4" id="KW-0812">Transmembrane</keyword>
<dbReference type="SMART" id="SM00324">
    <property type="entry name" value="RhoGAP"/>
    <property type="match status" value="1"/>
</dbReference>
<dbReference type="Pfam" id="PF00620">
    <property type="entry name" value="RhoGAP"/>
    <property type="match status" value="1"/>
</dbReference>
<name>A0A9D4PBW2_RHISA</name>
<evidence type="ECO:0000259" key="5">
    <source>
        <dbReference type="PROSITE" id="PS50081"/>
    </source>
</evidence>
<gene>
    <name evidence="7" type="ORF">HPB52_004789</name>
</gene>
<dbReference type="AlphaFoldDB" id="A0A9D4PBW2"/>
<feature type="region of interest" description="Disordered" evidence="3">
    <location>
        <begin position="518"/>
        <end position="556"/>
    </location>
</feature>
<keyword evidence="8" id="KW-1185">Reference proteome</keyword>
<evidence type="ECO:0000259" key="6">
    <source>
        <dbReference type="PROSITE" id="PS50238"/>
    </source>
</evidence>
<dbReference type="SUPFAM" id="SSF48350">
    <property type="entry name" value="GTPase activation domain, GAP"/>
    <property type="match status" value="1"/>
</dbReference>
<organism evidence="7 8">
    <name type="scientific">Rhipicephalus sanguineus</name>
    <name type="common">Brown dog tick</name>
    <name type="synonym">Ixodes sanguineus</name>
    <dbReference type="NCBI Taxonomy" id="34632"/>
    <lineage>
        <taxon>Eukaryota</taxon>
        <taxon>Metazoa</taxon>
        <taxon>Ecdysozoa</taxon>
        <taxon>Arthropoda</taxon>
        <taxon>Chelicerata</taxon>
        <taxon>Arachnida</taxon>
        <taxon>Acari</taxon>
        <taxon>Parasitiformes</taxon>
        <taxon>Ixodida</taxon>
        <taxon>Ixodoidea</taxon>
        <taxon>Ixodidae</taxon>
        <taxon>Rhipicephalinae</taxon>
        <taxon>Rhipicephalus</taxon>
        <taxon>Rhipicephalus</taxon>
    </lineage>
</organism>
<reference evidence="7" key="1">
    <citation type="journal article" date="2020" name="Cell">
        <title>Large-Scale Comparative Analyses of Tick Genomes Elucidate Their Genetic Diversity and Vector Capacities.</title>
        <authorList>
            <consortium name="Tick Genome and Microbiome Consortium (TIGMIC)"/>
            <person name="Jia N."/>
            <person name="Wang J."/>
            <person name="Shi W."/>
            <person name="Du L."/>
            <person name="Sun Y."/>
            <person name="Zhan W."/>
            <person name="Jiang J.F."/>
            <person name="Wang Q."/>
            <person name="Zhang B."/>
            <person name="Ji P."/>
            <person name="Bell-Sakyi L."/>
            <person name="Cui X.M."/>
            <person name="Yuan T.T."/>
            <person name="Jiang B.G."/>
            <person name="Yang W.F."/>
            <person name="Lam T.T."/>
            <person name="Chang Q.C."/>
            <person name="Ding S.J."/>
            <person name="Wang X.J."/>
            <person name="Zhu J.G."/>
            <person name="Ruan X.D."/>
            <person name="Zhao L."/>
            <person name="Wei J.T."/>
            <person name="Ye R.Z."/>
            <person name="Que T.C."/>
            <person name="Du C.H."/>
            <person name="Zhou Y.H."/>
            <person name="Cheng J.X."/>
            <person name="Dai P.F."/>
            <person name="Guo W.B."/>
            <person name="Han X.H."/>
            <person name="Huang E.J."/>
            <person name="Li L.F."/>
            <person name="Wei W."/>
            <person name="Gao Y.C."/>
            <person name="Liu J.Z."/>
            <person name="Shao H.Z."/>
            <person name="Wang X."/>
            <person name="Wang C.C."/>
            <person name="Yang T.C."/>
            <person name="Huo Q.B."/>
            <person name="Li W."/>
            <person name="Chen H.Y."/>
            <person name="Chen S.E."/>
            <person name="Zhou L.G."/>
            <person name="Ni X.B."/>
            <person name="Tian J.H."/>
            <person name="Sheng Y."/>
            <person name="Liu T."/>
            <person name="Pan Y.S."/>
            <person name="Xia L.Y."/>
            <person name="Li J."/>
            <person name="Zhao F."/>
            <person name="Cao W.C."/>
        </authorList>
    </citation>
    <scope>NUCLEOTIDE SEQUENCE</scope>
    <source>
        <strain evidence="7">Rsan-2018</strain>
    </source>
</reference>
<dbReference type="GO" id="GO:0000281">
    <property type="term" value="P:mitotic cytokinesis"/>
    <property type="evidence" value="ECO:0007669"/>
    <property type="project" value="TreeGrafter"/>
</dbReference>
<dbReference type="GO" id="GO:0005634">
    <property type="term" value="C:nucleus"/>
    <property type="evidence" value="ECO:0007669"/>
    <property type="project" value="TreeGrafter"/>
</dbReference>
<keyword evidence="4" id="KW-0472">Membrane</keyword>
<dbReference type="VEuPathDB" id="VectorBase:RSAN_033578"/>
<keyword evidence="1" id="KW-0479">Metal-binding</keyword>
<dbReference type="InterPro" id="IPR002219">
    <property type="entry name" value="PKC_DAG/PE"/>
</dbReference>
<dbReference type="SUPFAM" id="SSF57889">
    <property type="entry name" value="Cysteine-rich domain"/>
    <property type="match status" value="1"/>
</dbReference>
<keyword evidence="4" id="KW-1133">Transmembrane helix</keyword>
<dbReference type="Gene3D" id="3.30.60.20">
    <property type="match status" value="1"/>
</dbReference>
<dbReference type="GO" id="GO:0030496">
    <property type="term" value="C:midbody"/>
    <property type="evidence" value="ECO:0007669"/>
    <property type="project" value="TreeGrafter"/>
</dbReference>
<evidence type="ECO:0000313" key="7">
    <source>
        <dbReference type="EMBL" id="KAH7935201.1"/>
    </source>
</evidence>
<reference evidence="7" key="2">
    <citation type="submission" date="2021-09" db="EMBL/GenBank/DDBJ databases">
        <authorList>
            <person name="Jia N."/>
            <person name="Wang J."/>
            <person name="Shi W."/>
            <person name="Du L."/>
            <person name="Sun Y."/>
            <person name="Zhan W."/>
            <person name="Jiang J."/>
            <person name="Wang Q."/>
            <person name="Zhang B."/>
            <person name="Ji P."/>
            <person name="Sakyi L.B."/>
            <person name="Cui X."/>
            <person name="Yuan T."/>
            <person name="Jiang B."/>
            <person name="Yang W."/>
            <person name="Lam T.T.-Y."/>
            <person name="Chang Q."/>
            <person name="Ding S."/>
            <person name="Wang X."/>
            <person name="Zhu J."/>
            <person name="Ruan X."/>
            <person name="Zhao L."/>
            <person name="Wei J."/>
            <person name="Que T."/>
            <person name="Du C."/>
            <person name="Cheng J."/>
            <person name="Dai P."/>
            <person name="Han X."/>
            <person name="Huang E."/>
            <person name="Gao Y."/>
            <person name="Liu J."/>
            <person name="Shao H."/>
            <person name="Ye R."/>
            <person name="Li L."/>
            <person name="Wei W."/>
            <person name="Wang X."/>
            <person name="Wang C."/>
            <person name="Huo Q."/>
            <person name="Li W."/>
            <person name="Guo W."/>
            <person name="Chen H."/>
            <person name="Chen S."/>
            <person name="Zhou L."/>
            <person name="Zhou L."/>
            <person name="Ni X."/>
            <person name="Tian J."/>
            <person name="Zhou Y."/>
            <person name="Sheng Y."/>
            <person name="Liu T."/>
            <person name="Pan Y."/>
            <person name="Xia L."/>
            <person name="Li J."/>
            <person name="Zhao F."/>
            <person name="Cao W."/>
        </authorList>
    </citation>
    <scope>NUCLEOTIDE SEQUENCE</scope>
    <source>
        <strain evidence="7">Rsan-2018</strain>
        <tissue evidence="7">Larvae</tissue>
    </source>
</reference>
<feature type="transmembrane region" description="Helical" evidence="4">
    <location>
        <begin position="358"/>
        <end position="378"/>
    </location>
</feature>
<dbReference type="PANTHER" id="PTHR46199:SF3">
    <property type="entry name" value="RAC GTPASE-ACTIVATING PROTEIN 1"/>
    <property type="match status" value="1"/>
</dbReference>
<dbReference type="GO" id="GO:0007266">
    <property type="term" value="P:Rho protein signal transduction"/>
    <property type="evidence" value="ECO:0007669"/>
    <property type="project" value="TreeGrafter"/>
</dbReference>
<dbReference type="EMBL" id="JABSTV010001255">
    <property type="protein sequence ID" value="KAH7935201.1"/>
    <property type="molecule type" value="Genomic_DNA"/>
</dbReference>
<evidence type="ECO:0000256" key="4">
    <source>
        <dbReference type="SAM" id="Phobius"/>
    </source>
</evidence>
<protein>
    <submittedName>
        <fullName evidence="7">Uncharacterized protein</fullName>
    </submittedName>
</protein>
<dbReference type="PROSITE" id="PS50081">
    <property type="entry name" value="ZF_DAG_PE_2"/>
    <property type="match status" value="1"/>
</dbReference>
<dbReference type="GO" id="GO:0051233">
    <property type="term" value="C:spindle midzone"/>
    <property type="evidence" value="ECO:0007669"/>
    <property type="project" value="TreeGrafter"/>
</dbReference>
<dbReference type="InterPro" id="IPR008936">
    <property type="entry name" value="Rho_GTPase_activation_prot"/>
</dbReference>
<dbReference type="GO" id="GO:0051256">
    <property type="term" value="P:mitotic spindle midzone assembly"/>
    <property type="evidence" value="ECO:0007669"/>
    <property type="project" value="TreeGrafter"/>
</dbReference>
<evidence type="ECO:0000256" key="1">
    <source>
        <dbReference type="ARBA" id="ARBA00022723"/>
    </source>
</evidence>
<dbReference type="PROSITE" id="PS50238">
    <property type="entry name" value="RHOGAP"/>
    <property type="match status" value="1"/>
</dbReference>
<feature type="domain" description="Phorbol-ester/DAG-type" evidence="5">
    <location>
        <begin position="639"/>
        <end position="688"/>
    </location>
</feature>
<dbReference type="GO" id="GO:0097149">
    <property type="term" value="C:centralspindlin complex"/>
    <property type="evidence" value="ECO:0007669"/>
    <property type="project" value="TreeGrafter"/>
</dbReference>
<comment type="caution">
    <text evidence="7">The sequence shown here is derived from an EMBL/GenBank/DDBJ whole genome shotgun (WGS) entry which is preliminary data.</text>
</comment>
<dbReference type="PANTHER" id="PTHR46199">
    <property type="entry name" value="RAC GTPASE-ACTIVATING PROTEIN 1"/>
    <property type="match status" value="1"/>
</dbReference>
<sequence>MSSHFSPRQNFESTASRNDNMPKMSVLAQFDDFCRRVATDDDEVLYAMLDFVRNQEVCRQRWEAAEKCCNRLAEDNESLVLMNSELQAKLRYTRDVLEKEVQRRLKCEAHLRALQAQLDQIRYCVFGQGFQNREHHMVTVLKNVLSQDNFEREMIQSPKLFLPKLSLLELSLLDQPHRDRYQWHQTLLELSIPELSTLVPLFLDLLPLDHPGHYNQYQVLQKLFLLVQPLLELSRPDLSLLDWPCMGLYRRRRYLLDLSRLKLSHLAVFPRKLPPLLCMSLLQHVPSSWSHLLLYTPFLLDKFFPALYLRDQSLPKLPLPLGMSVPRLLCMPTLSMRDPSIPNLSALELLLLVLQTRFLFHGYLAGLLPLGQIVAVLSPLGLLDLPVPNVLLLLLLLLLLLSKVLLDSVLLLPRFTLRCRVVERMLIAVDRPAASLPLRVSLYSALEMVKASWAEVTATCVQNCFRKAGFADVGADADPEASEEDHSGGDLWQRVVDSDMGGRDICWDDFVMADDDTDTAEPCMDEGIVNEVRGKSGSEESDDDDDETLEPAPTSVPVATGYIDSLRQLVYAKGLGEEHAAALNKLETTLIASALSKQTSSLDESGVEEECGFVSRLERMGPLNRSTPLPEASQQQQQSHTFVSRPAVNPENCIACNKRIRFYKASYQCGACGVVCHPECKSLVPLPCGLRAPPREARGASGGAAARSGAGVLADYAPSEPPFVTPLVVHCIREVERRCLQERGPLYGSVAPPEEVDTLLGRLLSGHDLPILSDHSLPVVCGALMKFLATLRETVITKAVWPLLAEAAVTGDEDKENRVWKFLDATCQLPAANRAVLSMLLVHLRCVSTTSLGGDGRSLDELAAVFAPVVVGCSTSSPSAEVQERDRPLQDLIMHCLLGVPDVYWKDNAAAGSYEPVQQETRPGTSAEDCCVSRWKEVVKRKLK</sequence>
<dbReference type="GO" id="GO:0005096">
    <property type="term" value="F:GTPase activator activity"/>
    <property type="evidence" value="ECO:0007669"/>
    <property type="project" value="TreeGrafter"/>
</dbReference>